<dbReference type="Proteomes" id="UP000192746">
    <property type="component" value="Unassembled WGS sequence"/>
</dbReference>
<proteinExistence type="predicted"/>
<gene>
    <name evidence="1" type="ORF">IIF7_19419</name>
</gene>
<protein>
    <submittedName>
        <fullName evidence="1">Uncharacterized protein</fullName>
    </submittedName>
</protein>
<dbReference type="EMBL" id="ARYN01000027">
    <property type="protein sequence ID" value="ORL43700.1"/>
    <property type="molecule type" value="Genomic_DNA"/>
</dbReference>
<evidence type="ECO:0000313" key="1">
    <source>
        <dbReference type="EMBL" id="ORL43700.1"/>
    </source>
</evidence>
<organism evidence="1 2">
    <name type="scientific">Zunongwangia atlantica 22II14-10F7</name>
    <dbReference type="NCBI Taxonomy" id="1185767"/>
    <lineage>
        <taxon>Bacteria</taxon>
        <taxon>Pseudomonadati</taxon>
        <taxon>Bacteroidota</taxon>
        <taxon>Flavobacteriia</taxon>
        <taxon>Flavobacteriales</taxon>
        <taxon>Flavobacteriaceae</taxon>
        <taxon>Zunongwangia</taxon>
    </lineage>
</organism>
<reference evidence="1 2" key="1">
    <citation type="submission" date="2013-04" db="EMBL/GenBank/DDBJ databases">
        <title>Zunongwangia sp. 22II14-10F7 Genome Sequencing.</title>
        <authorList>
            <person name="Lai Q."/>
            <person name="Shao Z."/>
        </authorList>
    </citation>
    <scope>NUCLEOTIDE SEQUENCE [LARGE SCALE GENOMIC DNA]</scope>
    <source>
        <strain evidence="1 2">22II14-10F7</strain>
    </source>
</reference>
<sequence>MNTIKIVYYYSPLPKIDNAIKTALELKAEENSEEYFWMAYERLSNEGKPY</sequence>
<accession>A0A1Y1SY75</accession>
<evidence type="ECO:0000313" key="2">
    <source>
        <dbReference type="Proteomes" id="UP000192746"/>
    </source>
</evidence>
<name>A0A1Y1SY75_9FLAO</name>
<dbReference type="AlphaFoldDB" id="A0A1Y1SY75"/>
<comment type="caution">
    <text evidence="1">The sequence shown here is derived from an EMBL/GenBank/DDBJ whole genome shotgun (WGS) entry which is preliminary data.</text>
</comment>
<keyword evidence="2" id="KW-1185">Reference proteome</keyword>